<gene>
    <name evidence="2" type="ORF">QPK24_10995</name>
</gene>
<dbReference type="SUPFAM" id="SSF55729">
    <property type="entry name" value="Acyl-CoA N-acyltransferases (Nat)"/>
    <property type="match status" value="1"/>
</dbReference>
<proteinExistence type="predicted"/>
<dbReference type="InterPro" id="IPR051531">
    <property type="entry name" value="N-acetyltransferase"/>
</dbReference>
<dbReference type="PANTHER" id="PTHR43792">
    <property type="entry name" value="GNAT FAMILY, PUTATIVE (AFU_ORTHOLOGUE AFUA_3G00765)-RELATED-RELATED"/>
    <property type="match status" value="1"/>
</dbReference>
<sequence length="187" mass="21681">MSFKEKFKVFPTLKTERLTLRELSQEDVNAFQIINSDSDVLRFMAIEGQGMTIEETSKWIDTMNSRFYKHRSAFVWAIALNNSDRAIGYIECTNFVRSSMTDIAYYLSKDYWNQGIMSEAIKEVIKFGFNFVGFHRIQATVAVENKASIRTLIKLGFTNEGVLRKYMLGKEFRDVAMLSILSKDIDF</sequence>
<dbReference type="InterPro" id="IPR016181">
    <property type="entry name" value="Acyl_CoA_acyltransferase"/>
</dbReference>
<dbReference type="Pfam" id="PF13302">
    <property type="entry name" value="Acetyltransf_3"/>
    <property type="match status" value="1"/>
</dbReference>
<dbReference type="InterPro" id="IPR000182">
    <property type="entry name" value="GNAT_dom"/>
</dbReference>
<evidence type="ECO:0000313" key="3">
    <source>
        <dbReference type="Proteomes" id="UP001236415"/>
    </source>
</evidence>
<dbReference type="Gene3D" id="3.40.630.30">
    <property type="match status" value="1"/>
</dbReference>
<dbReference type="Proteomes" id="UP001236415">
    <property type="component" value="Chromosome"/>
</dbReference>
<name>A0ABY8X7Q1_9BACL</name>
<keyword evidence="2" id="KW-0808">Transferase</keyword>
<organism evidence="2 3">
    <name type="scientific">Paenibacillus polygoni</name>
    <dbReference type="NCBI Taxonomy" id="3050112"/>
    <lineage>
        <taxon>Bacteria</taxon>
        <taxon>Bacillati</taxon>
        <taxon>Bacillota</taxon>
        <taxon>Bacilli</taxon>
        <taxon>Bacillales</taxon>
        <taxon>Paenibacillaceae</taxon>
        <taxon>Paenibacillus</taxon>
    </lineage>
</organism>
<dbReference type="GO" id="GO:0016740">
    <property type="term" value="F:transferase activity"/>
    <property type="evidence" value="ECO:0007669"/>
    <property type="project" value="UniProtKB-KW"/>
</dbReference>
<feature type="domain" description="N-acetyltransferase" evidence="1">
    <location>
        <begin position="18"/>
        <end position="179"/>
    </location>
</feature>
<evidence type="ECO:0000313" key="2">
    <source>
        <dbReference type="EMBL" id="WIV21154.1"/>
    </source>
</evidence>
<dbReference type="PROSITE" id="PS51186">
    <property type="entry name" value="GNAT"/>
    <property type="match status" value="1"/>
</dbReference>
<dbReference type="EMBL" id="CP127162">
    <property type="protein sequence ID" value="WIV21154.1"/>
    <property type="molecule type" value="Genomic_DNA"/>
</dbReference>
<accession>A0ABY8X7Q1</accession>
<dbReference type="EC" id="2.-.-.-" evidence="2"/>
<dbReference type="RefSeq" id="WP_285748656.1">
    <property type="nucleotide sequence ID" value="NZ_CP127162.1"/>
</dbReference>
<reference evidence="2 3" key="1">
    <citation type="submission" date="2023-06" db="EMBL/GenBank/DDBJ databases">
        <title>Paenibacillus polygonum sp. nov., an endophytic bacterium, isolated from Polygonum lapathifolium L. in Nanji Wetland National Nature Reserve, South of Poyang Lake, Jiangxi Province, China.</title>
        <authorList>
            <person name="Yu Z."/>
        </authorList>
    </citation>
    <scope>NUCLEOTIDE SEQUENCE [LARGE SCALE GENOMIC DNA]</scope>
    <source>
        <strain evidence="2 3">C31</strain>
    </source>
</reference>
<evidence type="ECO:0000259" key="1">
    <source>
        <dbReference type="PROSITE" id="PS51186"/>
    </source>
</evidence>
<protein>
    <submittedName>
        <fullName evidence="2">GNAT family protein</fullName>
        <ecNumber evidence="2">2.-.-.-</ecNumber>
    </submittedName>
</protein>
<keyword evidence="3" id="KW-1185">Reference proteome</keyword>